<dbReference type="Pfam" id="PF11382">
    <property type="entry name" value="MctB"/>
    <property type="match status" value="1"/>
</dbReference>
<dbReference type="InterPro" id="IPR021522">
    <property type="entry name" value="MctB"/>
</dbReference>
<dbReference type="RefSeq" id="WP_344928843.1">
    <property type="nucleotide sequence ID" value="NZ_BAAAYK010000038.1"/>
</dbReference>
<protein>
    <submittedName>
        <fullName evidence="1">Copper transporter</fullName>
    </submittedName>
</protein>
<keyword evidence="2" id="KW-1185">Reference proteome</keyword>
<dbReference type="EMBL" id="BAAAYK010000038">
    <property type="protein sequence ID" value="GAA3360663.1"/>
    <property type="molecule type" value="Genomic_DNA"/>
</dbReference>
<organism evidence="1 2">
    <name type="scientific">Saccharopolyspora gregorii</name>
    <dbReference type="NCBI Taxonomy" id="33914"/>
    <lineage>
        <taxon>Bacteria</taxon>
        <taxon>Bacillati</taxon>
        <taxon>Actinomycetota</taxon>
        <taxon>Actinomycetes</taxon>
        <taxon>Pseudonocardiales</taxon>
        <taxon>Pseudonocardiaceae</taxon>
        <taxon>Saccharopolyspora</taxon>
    </lineage>
</organism>
<gene>
    <name evidence="1" type="ORF">GCM10020366_41590</name>
</gene>
<proteinExistence type="predicted"/>
<accession>A0ABP6RUA8</accession>
<sequence>MISMRQHVISLAAVLLALGVGIVLGSTSLSERLLSHVGEERDSLSNQVDELGAERTALRDELDGANRFSAATAPMTVRGSLADRGVVLFSTWDVSEQDRAGMRRLIEESGAEVTGEVQLDRAIAEPDRADQARKLVTRLLPAGVQLPTATDVGTLTGGLLGPLTLLDQGAGAPQVSPEERAAALTGLSEGGFATVVGEVRAAPLALVMTGGDQAGPGAEPGAADRAAFLARFASQLDRSGGGAVLAGARGSADGDGAVGVARADRAVSSALSTVDNADSPQGRVAAVLALREQLDHRAGHYGTASSAQGAVPGVRD</sequence>
<name>A0ABP6RUA8_9PSEU</name>
<reference evidence="2" key="1">
    <citation type="journal article" date="2019" name="Int. J. Syst. Evol. Microbiol.">
        <title>The Global Catalogue of Microorganisms (GCM) 10K type strain sequencing project: providing services to taxonomists for standard genome sequencing and annotation.</title>
        <authorList>
            <consortium name="The Broad Institute Genomics Platform"/>
            <consortium name="The Broad Institute Genome Sequencing Center for Infectious Disease"/>
            <person name="Wu L."/>
            <person name="Ma J."/>
        </authorList>
    </citation>
    <scope>NUCLEOTIDE SEQUENCE [LARGE SCALE GENOMIC DNA]</scope>
    <source>
        <strain evidence="2">JCM 9687</strain>
    </source>
</reference>
<evidence type="ECO:0000313" key="2">
    <source>
        <dbReference type="Proteomes" id="UP001500483"/>
    </source>
</evidence>
<evidence type="ECO:0000313" key="1">
    <source>
        <dbReference type="EMBL" id="GAA3360663.1"/>
    </source>
</evidence>
<comment type="caution">
    <text evidence="1">The sequence shown here is derived from an EMBL/GenBank/DDBJ whole genome shotgun (WGS) entry which is preliminary data.</text>
</comment>
<dbReference type="Proteomes" id="UP001500483">
    <property type="component" value="Unassembled WGS sequence"/>
</dbReference>